<accession>A0A6C0F2X2</accession>
<proteinExistence type="predicted"/>
<keyword evidence="1" id="KW-0472">Membrane</keyword>
<dbReference type="Pfam" id="PF02137">
    <property type="entry name" value="A_deamin"/>
    <property type="match status" value="1"/>
</dbReference>
<protein>
    <recommendedName>
        <fullName evidence="2">A to I editase domain-containing protein</fullName>
    </recommendedName>
</protein>
<feature type="transmembrane region" description="Helical" evidence="1">
    <location>
        <begin position="18"/>
        <end position="39"/>
    </location>
</feature>
<feature type="domain" description="A to I editase" evidence="2">
    <location>
        <begin position="9"/>
        <end position="45"/>
    </location>
</feature>
<evidence type="ECO:0000256" key="1">
    <source>
        <dbReference type="SAM" id="Phobius"/>
    </source>
</evidence>
<evidence type="ECO:0000259" key="2">
    <source>
        <dbReference type="PROSITE" id="PS50141"/>
    </source>
</evidence>
<keyword evidence="1" id="KW-1133">Transmembrane helix</keyword>
<keyword evidence="1" id="KW-0812">Transmembrane</keyword>
<dbReference type="GO" id="GO:0006396">
    <property type="term" value="P:RNA processing"/>
    <property type="evidence" value="ECO:0007669"/>
    <property type="project" value="InterPro"/>
</dbReference>
<sequence>MILDLDVDLDTMSESDRILTVFVLGLTVALLVHFVESVYKTTLLH</sequence>
<dbReference type="EMBL" id="MN739021">
    <property type="protein sequence ID" value="QHT35432.1"/>
    <property type="molecule type" value="Genomic_DNA"/>
</dbReference>
<dbReference type="AlphaFoldDB" id="A0A6C0F2X2"/>
<reference evidence="3" key="1">
    <citation type="journal article" date="2020" name="Nature">
        <title>Giant virus diversity and host interactions through global metagenomics.</title>
        <authorList>
            <person name="Schulz F."/>
            <person name="Roux S."/>
            <person name="Paez-Espino D."/>
            <person name="Jungbluth S."/>
            <person name="Walsh D.A."/>
            <person name="Denef V.J."/>
            <person name="McMahon K.D."/>
            <person name="Konstantinidis K.T."/>
            <person name="Eloe-Fadrosh E.A."/>
            <person name="Kyrpides N.C."/>
            <person name="Woyke T."/>
        </authorList>
    </citation>
    <scope>NUCLEOTIDE SEQUENCE</scope>
    <source>
        <strain evidence="3">GVMAG-M-3300009180-45</strain>
    </source>
</reference>
<dbReference type="GO" id="GO:0004000">
    <property type="term" value="F:adenosine deaminase activity"/>
    <property type="evidence" value="ECO:0007669"/>
    <property type="project" value="InterPro"/>
</dbReference>
<dbReference type="InterPro" id="IPR002466">
    <property type="entry name" value="A_deamin"/>
</dbReference>
<name>A0A6C0F2X2_9ZZZZ</name>
<dbReference type="GO" id="GO:0003723">
    <property type="term" value="F:RNA binding"/>
    <property type="evidence" value="ECO:0007669"/>
    <property type="project" value="InterPro"/>
</dbReference>
<evidence type="ECO:0000313" key="3">
    <source>
        <dbReference type="EMBL" id="QHT35432.1"/>
    </source>
</evidence>
<dbReference type="PROSITE" id="PS50141">
    <property type="entry name" value="A_DEAMIN_EDITASE"/>
    <property type="match status" value="1"/>
</dbReference>
<organism evidence="3">
    <name type="scientific">viral metagenome</name>
    <dbReference type="NCBI Taxonomy" id="1070528"/>
    <lineage>
        <taxon>unclassified sequences</taxon>
        <taxon>metagenomes</taxon>
        <taxon>organismal metagenomes</taxon>
    </lineage>
</organism>